<reference evidence="4 5" key="1">
    <citation type="submission" date="2019-06" db="EMBL/GenBank/DDBJ databases">
        <authorList>
            <person name="Livingstone P."/>
            <person name="Whitworth D."/>
        </authorList>
    </citation>
    <scope>NUCLEOTIDE SEQUENCE [LARGE SCALE GENOMIC DNA]</scope>
    <source>
        <strain evidence="4 5">AM401</strain>
    </source>
</reference>
<protein>
    <submittedName>
        <fullName evidence="4">DMT family transporter</fullName>
    </submittedName>
</protein>
<feature type="transmembrane region" description="Helical" evidence="2">
    <location>
        <begin position="301"/>
        <end position="325"/>
    </location>
</feature>
<dbReference type="AlphaFoldDB" id="A0A540WWM1"/>
<keyword evidence="5" id="KW-1185">Reference proteome</keyword>
<feature type="transmembrane region" description="Helical" evidence="2">
    <location>
        <begin position="131"/>
        <end position="151"/>
    </location>
</feature>
<accession>A0A540WWM1</accession>
<feature type="transmembrane region" description="Helical" evidence="2">
    <location>
        <begin position="157"/>
        <end position="179"/>
    </location>
</feature>
<dbReference type="EMBL" id="VIFM01000101">
    <property type="protein sequence ID" value="TQF13393.1"/>
    <property type="molecule type" value="Genomic_DNA"/>
</dbReference>
<feature type="domain" description="EamA" evidence="3">
    <location>
        <begin position="77"/>
        <end position="201"/>
    </location>
</feature>
<dbReference type="Gene3D" id="1.10.3730.20">
    <property type="match status" value="1"/>
</dbReference>
<dbReference type="InterPro" id="IPR037185">
    <property type="entry name" value="EmrE-like"/>
</dbReference>
<dbReference type="PANTHER" id="PTHR22911:SF76">
    <property type="entry name" value="EAMA DOMAIN-CONTAINING PROTEIN"/>
    <property type="match status" value="1"/>
</dbReference>
<comment type="caution">
    <text evidence="4">The sequence shown here is derived from an EMBL/GenBank/DDBJ whole genome shotgun (WGS) entry which is preliminary data.</text>
</comment>
<keyword evidence="2" id="KW-1133">Transmembrane helix</keyword>
<feature type="transmembrane region" description="Helical" evidence="2">
    <location>
        <begin position="244"/>
        <end position="264"/>
    </location>
</feature>
<proteinExistence type="predicted"/>
<feature type="transmembrane region" description="Helical" evidence="2">
    <location>
        <begin position="188"/>
        <end position="207"/>
    </location>
</feature>
<organism evidence="4 5">
    <name type="scientific">Myxococcus llanfairpwllgwyngyllgogerychwyrndrobwllllantysiliogogogochensis</name>
    <dbReference type="NCBI Taxonomy" id="2590453"/>
    <lineage>
        <taxon>Bacteria</taxon>
        <taxon>Pseudomonadati</taxon>
        <taxon>Myxococcota</taxon>
        <taxon>Myxococcia</taxon>
        <taxon>Myxococcales</taxon>
        <taxon>Cystobacterineae</taxon>
        <taxon>Myxococcaceae</taxon>
        <taxon>Myxococcus</taxon>
    </lineage>
</organism>
<dbReference type="SUPFAM" id="SSF103481">
    <property type="entry name" value="Multidrug resistance efflux transporter EmrE"/>
    <property type="match status" value="2"/>
</dbReference>
<keyword evidence="2" id="KW-0812">Transmembrane</keyword>
<dbReference type="Pfam" id="PF00892">
    <property type="entry name" value="EamA"/>
    <property type="match status" value="2"/>
</dbReference>
<dbReference type="InterPro" id="IPR000620">
    <property type="entry name" value="EamA_dom"/>
</dbReference>
<evidence type="ECO:0000259" key="3">
    <source>
        <dbReference type="Pfam" id="PF00892"/>
    </source>
</evidence>
<name>A0A540WWM1_9BACT</name>
<evidence type="ECO:0000313" key="5">
    <source>
        <dbReference type="Proteomes" id="UP000315369"/>
    </source>
</evidence>
<feature type="domain" description="EamA" evidence="3">
    <location>
        <begin position="213"/>
        <end position="348"/>
    </location>
</feature>
<feature type="region of interest" description="Disordered" evidence="1">
    <location>
        <begin position="1"/>
        <end position="38"/>
    </location>
</feature>
<keyword evidence="2" id="KW-0472">Membrane</keyword>
<evidence type="ECO:0000256" key="1">
    <source>
        <dbReference type="SAM" id="MobiDB-lite"/>
    </source>
</evidence>
<dbReference type="GO" id="GO:0016020">
    <property type="term" value="C:membrane"/>
    <property type="evidence" value="ECO:0007669"/>
    <property type="project" value="InterPro"/>
</dbReference>
<feature type="transmembrane region" description="Helical" evidence="2">
    <location>
        <begin position="101"/>
        <end position="119"/>
    </location>
</feature>
<evidence type="ECO:0000313" key="4">
    <source>
        <dbReference type="EMBL" id="TQF13393.1"/>
    </source>
</evidence>
<feature type="transmembrane region" description="Helical" evidence="2">
    <location>
        <begin position="331"/>
        <end position="348"/>
    </location>
</feature>
<sequence>MEGRRGAASSPRGLRQRGLRARWPAQASSSSSSSSCRGRGLRLSGFFIRLRRRRGVNPAPPVEVEVPRTRVYGGLVLGVVAVSWAAPLIRFAEAPSLAISAWRLTFASVPLLALALVRGRSELTSLSARTWGLLVLSGLALALHFATWIASLQYTTVASSVALVTTQPVWVTLFAWLALGERVGPRGIAALVLCLAGSVLIGARDFAAGGTALWGDLLAVAGAVMAGVYFVVGRRVRESMSLGTYVGIVYSVAAVALMVAHGFVDSPLTGFTPSTWMVLVGLALVPQLIGHSLLNASVRHLSAPFVAVASLGEPVLSTLWAVPLLGEKPDWVQLVGGGLALVGVLVMSRDEAARQPPPPDMVPAAD</sequence>
<evidence type="ECO:0000256" key="2">
    <source>
        <dbReference type="SAM" id="Phobius"/>
    </source>
</evidence>
<gene>
    <name evidence="4" type="ORF">FJV41_24010</name>
</gene>
<feature type="transmembrane region" description="Helical" evidence="2">
    <location>
        <begin position="71"/>
        <end position="89"/>
    </location>
</feature>
<feature type="transmembrane region" description="Helical" evidence="2">
    <location>
        <begin position="213"/>
        <end position="232"/>
    </location>
</feature>
<dbReference type="PANTHER" id="PTHR22911">
    <property type="entry name" value="ACYL-MALONYL CONDENSING ENZYME-RELATED"/>
    <property type="match status" value="1"/>
</dbReference>
<feature type="compositionally biased region" description="Low complexity" evidence="1">
    <location>
        <begin position="28"/>
        <end position="38"/>
    </location>
</feature>
<feature type="transmembrane region" description="Helical" evidence="2">
    <location>
        <begin position="276"/>
        <end position="294"/>
    </location>
</feature>
<dbReference type="Proteomes" id="UP000315369">
    <property type="component" value="Unassembled WGS sequence"/>
</dbReference>
<dbReference type="OrthoDB" id="9790852at2"/>